<dbReference type="AlphaFoldDB" id="A0AAV3PC80"/>
<dbReference type="PROSITE" id="PS50994">
    <property type="entry name" value="INTEGRASE"/>
    <property type="match status" value="1"/>
</dbReference>
<dbReference type="Gene3D" id="3.30.420.10">
    <property type="entry name" value="Ribonuclease H-like superfamily/Ribonuclease H"/>
    <property type="match status" value="2"/>
</dbReference>
<dbReference type="Pfam" id="PF13456">
    <property type="entry name" value="RVT_3"/>
    <property type="match status" value="1"/>
</dbReference>
<dbReference type="InterPro" id="IPR036397">
    <property type="entry name" value="RNaseH_sf"/>
</dbReference>
<dbReference type="InterPro" id="IPR012337">
    <property type="entry name" value="RNaseH-like_sf"/>
</dbReference>
<organism evidence="2 3">
    <name type="scientific">Lithospermum erythrorhizon</name>
    <name type="common">Purple gromwell</name>
    <name type="synonym">Lithospermum officinale var. erythrorhizon</name>
    <dbReference type="NCBI Taxonomy" id="34254"/>
    <lineage>
        <taxon>Eukaryota</taxon>
        <taxon>Viridiplantae</taxon>
        <taxon>Streptophyta</taxon>
        <taxon>Embryophyta</taxon>
        <taxon>Tracheophyta</taxon>
        <taxon>Spermatophyta</taxon>
        <taxon>Magnoliopsida</taxon>
        <taxon>eudicotyledons</taxon>
        <taxon>Gunneridae</taxon>
        <taxon>Pentapetalae</taxon>
        <taxon>asterids</taxon>
        <taxon>lamiids</taxon>
        <taxon>Boraginales</taxon>
        <taxon>Boraginaceae</taxon>
        <taxon>Boraginoideae</taxon>
        <taxon>Lithospermeae</taxon>
        <taxon>Lithospermum</taxon>
    </lineage>
</organism>
<keyword evidence="3" id="KW-1185">Reference proteome</keyword>
<evidence type="ECO:0000259" key="1">
    <source>
        <dbReference type="PROSITE" id="PS50994"/>
    </source>
</evidence>
<proteinExistence type="predicted"/>
<dbReference type="InterPro" id="IPR001584">
    <property type="entry name" value="Integrase_cat-core"/>
</dbReference>
<sequence>MLVIEQIRGECGVKSEALIRYHAKALTLTKEFEYLLFEHIPRTQNEHADHLSRLTMTYFGDIPQGVHVEVREYPIHMDCSIRPVLEEVADYHTAIVRYLVYGQLPNDKLEARLVTNRRYKYRQSNLGPLLFCVSEAKIDQTLHEVHEGHVCGHNIGGHALALKIIKAGYSWPTIMKDAMAYVKRYYKCQMMQPIPRYPVREMSAMVGPIPFAMWGINLVGKFIKPPVKYKDVVVDVDYFSKGVEAAHLKITTAKAIEEFLWKNIITRYGIPKVLVSNNGHNSTLRFIGPGIYVLEELSEKPIDRTWHGVYLKKYYV</sequence>
<protein>
    <recommendedName>
        <fullName evidence="1">Integrase catalytic domain-containing protein</fullName>
    </recommendedName>
</protein>
<dbReference type="EMBL" id="BAABME010001369">
    <property type="protein sequence ID" value="GAA0149239.1"/>
    <property type="molecule type" value="Genomic_DNA"/>
</dbReference>
<dbReference type="PANTHER" id="PTHR48475">
    <property type="entry name" value="RIBONUCLEASE H"/>
    <property type="match status" value="1"/>
</dbReference>
<dbReference type="SUPFAM" id="SSF53098">
    <property type="entry name" value="Ribonuclease H-like"/>
    <property type="match status" value="1"/>
</dbReference>
<dbReference type="GO" id="GO:0004523">
    <property type="term" value="F:RNA-DNA hybrid ribonuclease activity"/>
    <property type="evidence" value="ECO:0007669"/>
    <property type="project" value="InterPro"/>
</dbReference>
<gene>
    <name evidence="2" type="ORF">LIER_08466</name>
</gene>
<dbReference type="Gene3D" id="1.10.340.70">
    <property type="match status" value="1"/>
</dbReference>
<dbReference type="GO" id="GO:0015074">
    <property type="term" value="P:DNA integration"/>
    <property type="evidence" value="ECO:0007669"/>
    <property type="project" value="InterPro"/>
</dbReference>
<dbReference type="Proteomes" id="UP001454036">
    <property type="component" value="Unassembled WGS sequence"/>
</dbReference>
<name>A0AAV3PC80_LITER</name>
<evidence type="ECO:0000313" key="2">
    <source>
        <dbReference type="EMBL" id="GAA0149239.1"/>
    </source>
</evidence>
<evidence type="ECO:0000313" key="3">
    <source>
        <dbReference type="Proteomes" id="UP001454036"/>
    </source>
</evidence>
<accession>A0AAV3PC80</accession>
<feature type="domain" description="Integrase catalytic" evidence="1">
    <location>
        <begin position="206"/>
        <end position="279"/>
    </location>
</feature>
<dbReference type="InterPro" id="IPR002156">
    <property type="entry name" value="RNaseH_domain"/>
</dbReference>
<comment type="caution">
    <text evidence="2">The sequence shown here is derived from an EMBL/GenBank/DDBJ whole genome shotgun (WGS) entry which is preliminary data.</text>
</comment>
<dbReference type="PANTHER" id="PTHR48475:SF1">
    <property type="entry name" value="RNASE H TYPE-1 DOMAIN-CONTAINING PROTEIN"/>
    <property type="match status" value="1"/>
</dbReference>
<reference evidence="2 3" key="1">
    <citation type="submission" date="2024-01" db="EMBL/GenBank/DDBJ databases">
        <title>The complete chloroplast genome sequence of Lithospermum erythrorhizon: insights into the phylogenetic relationship among Boraginaceae species and the maternal lineages of purple gromwells.</title>
        <authorList>
            <person name="Okada T."/>
            <person name="Watanabe K."/>
        </authorList>
    </citation>
    <scope>NUCLEOTIDE SEQUENCE [LARGE SCALE GENOMIC DNA]</scope>
</reference>
<dbReference type="GO" id="GO:0003676">
    <property type="term" value="F:nucleic acid binding"/>
    <property type="evidence" value="ECO:0007669"/>
    <property type="project" value="InterPro"/>
</dbReference>